<dbReference type="InterPro" id="IPR029058">
    <property type="entry name" value="AB_hydrolase_fold"/>
</dbReference>
<comment type="caution">
    <text evidence="2">The sequence shown here is derived from an EMBL/GenBank/DDBJ whole genome shotgun (WGS) entry which is preliminary data.</text>
</comment>
<dbReference type="EMBL" id="JBGMEK010000006">
    <property type="protein sequence ID" value="MFA0810192.1"/>
    <property type="molecule type" value="Genomic_DNA"/>
</dbReference>
<dbReference type="InterPro" id="IPR050228">
    <property type="entry name" value="Carboxylesterase_BioH"/>
</dbReference>
<dbReference type="PANTHER" id="PTHR43194">
    <property type="entry name" value="HYDROLASE ALPHA/BETA FOLD FAMILY"/>
    <property type="match status" value="1"/>
</dbReference>
<dbReference type="Proteomes" id="UP001569428">
    <property type="component" value="Unassembled WGS sequence"/>
</dbReference>
<name>A0ABV4NW06_9GAMM</name>
<reference evidence="2 3" key="1">
    <citation type="submission" date="2024-08" db="EMBL/GenBank/DDBJ databases">
        <authorList>
            <person name="Ishaq N."/>
        </authorList>
    </citation>
    <scope>NUCLEOTIDE SEQUENCE [LARGE SCALE GENOMIC DNA]</scope>
    <source>
        <strain evidence="2 3">DSM 18651</strain>
    </source>
</reference>
<keyword evidence="2" id="KW-0378">Hydrolase</keyword>
<evidence type="ECO:0000313" key="3">
    <source>
        <dbReference type="Proteomes" id="UP001569428"/>
    </source>
</evidence>
<sequence length="304" mass="34530">MIQEFFKARDGKSLAFRWLPADDTETALICMHGSTFSSQWYLMFGRLLHRQGMTICLPDWRGHGKSEGRPGDLDYPDQLQDDLHDLINHLKQRGVRCIILGGHSAGSLASLRYLGIYGTQDIVGFFAIAPPLTQAEETRKYDIATSGLEYFIRYFRKRRHARPMAGPEQQNLPKINLWKYWLAMLFPVFRRMAVLSFPPVGSDAGNQGRVLDCSFNLLSAYTIKRYTDLFASLDIPCHITVGEHDEVVDAHILYTVMNWYISPQVESCLTEIPKATHMSAISASAKPLSSWLDKVVERQLEASL</sequence>
<proteinExistence type="predicted"/>
<protein>
    <submittedName>
        <fullName evidence="2">Alpha/beta hydrolase</fullName>
    </submittedName>
</protein>
<gene>
    <name evidence="2" type="ORF">ACCI49_04605</name>
</gene>
<dbReference type="InterPro" id="IPR022742">
    <property type="entry name" value="Hydrolase_4"/>
</dbReference>
<organism evidence="2 3">
    <name type="scientific">Microbulbifer epialgicus</name>
    <dbReference type="NCBI Taxonomy" id="393907"/>
    <lineage>
        <taxon>Bacteria</taxon>
        <taxon>Pseudomonadati</taxon>
        <taxon>Pseudomonadota</taxon>
        <taxon>Gammaproteobacteria</taxon>
        <taxon>Cellvibrionales</taxon>
        <taxon>Microbulbiferaceae</taxon>
        <taxon>Microbulbifer</taxon>
    </lineage>
</organism>
<accession>A0ABV4NW06</accession>
<dbReference type="RefSeq" id="WP_371837800.1">
    <property type="nucleotide sequence ID" value="NZ_JBGMEK010000006.1"/>
</dbReference>
<evidence type="ECO:0000313" key="2">
    <source>
        <dbReference type="EMBL" id="MFA0810192.1"/>
    </source>
</evidence>
<dbReference type="PANTHER" id="PTHR43194:SF2">
    <property type="entry name" value="PEROXISOMAL MEMBRANE PROTEIN LPX1"/>
    <property type="match status" value="1"/>
</dbReference>
<dbReference type="GO" id="GO:0016787">
    <property type="term" value="F:hydrolase activity"/>
    <property type="evidence" value="ECO:0007669"/>
    <property type="project" value="UniProtKB-KW"/>
</dbReference>
<feature type="domain" description="Serine aminopeptidase S33" evidence="1">
    <location>
        <begin position="25"/>
        <end position="137"/>
    </location>
</feature>
<keyword evidence="3" id="KW-1185">Reference proteome</keyword>
<dbReference type="Pfam" id="PF12146">
    <property type="entry name" value="Hydrolase_4"/>
    <property type="match status" value="1"/>
</dbReference>
<dbReference type="SUPFAM" id="SSF53474">
    <property type="entry name" value="alpha/beta-Hydrolases"/>
    <property type="match status" value="1"/>
</dbReference>
<evidence type="ECO:0000259" key="1">
    <source>
        <dbReference type="Pfam" id="PF12146"/>
    </source>
</evidence>
<dbReference type="Gene3D" id="3.40.50.1820">
    <property type="entry name" value="alpha/beta hydrolase"/>
    <property type="match status" value="1"/>
</dbReference>